<dbReference type="RefSeq" id="WP_058483012.1">
    <property type="nucleotide sequence ID" value="NZ_CAAAII010000019.1"/>
</dbReference>
<dbReference type="EMBL" id="LNYX01000013">
    <property type="protein sequence ID" value="KTD64256.1"/>
    <property type="molecule type" value="Genomic_DNA"/>
</dbReference>
<keyword evidence="1" id="KW-0812">Transmembrane</keyword>
<sequence length="289" mass="33208">MKCSACGYVRKGTDLAPAWQCPSCKIAYIKSECGLLWMSIHPTEKDIPKNMNAAYIIFNGNKLYHFNKINKFPLSDGVTLNEDNRKAVVLILAQLKSSIKVSEEQKILSKNLTQEQINIFKAIMSSKNEHSSNGSSKWYRWLLSLSRCYKKNRSENPEINDKTATEILENNFLNRHLKLILLFLNIFLVVVWMFYLTNSYYNPEINNKIQNESSKNINTKAANHAATINLSGIDLNKISNYAEASATLASDCKINVQVYHKYDENCKKSLKLLREIEPEFKKHLKCNKK</sequence>
<protein>
    <submittedName>
        <fullName evidence="2">Uncharacterized protein</fullName>
    </submittedName>
</protein>
<evidence type="ECO:0000256" key="1">
    <source>
        <dbReference type="SAM" id="Phobius"/>
    </source>
</evidence>
<organism evidence="2 3">
    <name type="scientific">Legionella spiritensis</name>
    <dbReference type="NCBI Taxonomy" id="452"/>
    <lineage>
        <taxon>Bacteria</taxon>
        <taxon>Pseudomonadati</taxon>
        <taxon>Pseudomonadota</taxon>
        <taxon>Gammaproteobacteria</taxon>
        <taxon>Legionellales</taxon>
        <taxon>Legionellaceae</taxon>
        <taxon>Legionella</taxon>
    </lineage>
</organism>
<dbReference type="OrthoDB" id="8991911at2"/>
<evidence type="ECO:0000313" key="3">
    <source>
        <dbReference type="Proteomes" id="UP000054877"/>
    </source>
</evidence>
<keyword evidence="3" id="KW-1185">Reference proteome</keyword>
<dbReference type="STRING" id="452.Lspi_1063"/>
<dbReference type="AlphaFoldDB" id="A0A0W0Z519"/>
<dbReference type="PATRIC" id="fig|452.5.peg.1166"/>
<dbReference type="Proteomes" id="UP000054877">
    <property type="component" value="Unassembled WGS sequence"/>
</dbReference>
<proteinExistence type="predicted"/>
<evidence type="ECO:0000313" key="2">
    <source>
        <dbReference type="EMBL" id="KTD64256.1"/>
    </source>
</evidence>
<comment type="caution">
    <text evidence="2">The sequence shown here is derived from an EMBL/GenBank/DDBJ whole genome shotgun (WGS) entry which is preliminary data.</text>
</comment>
<gene>
    <name evidence="2" type="ORF">Lspi_1063</name>
</gene>
<name>A0A0W0Z519_LEGSP</name>
<keyword evidence="1" id="KW-1133">Transmembrane helix</keyword>
<reference evidence="2 3" key="1">
    <citation type="submission" date="2015-11" db="EMBL/GenBank/DDBJ databases">
        <title>Genomic analysis of 38 Legionella species identifies large and diverse effector repertoires.</title>
        <authorList>
            <person name="Burstein D."/>
            <person name="Amaro F."/>
            <person name="Zusman T."/>
            <person name="Lifshitz Z."/>
            <person name="Cohen O."/>
            <person name="Gilbert J.A."/>
            <person name="Pupko T."/>
            <person name="Shuman H.A."/>
            <person name="Segal G."/>
        </authorList>
    </citation>
    <scope>NUCLEOTIDE SEQUENCE [LARGE SCALE GENOMIC DNA]</scope>
    <source>
        <strain evidence="2 3">Mt.St.Helens-9</strain>
    </source>
</reference>
<feature type="transmembrane region" description="Helical" evidence="1">
    <location>
        <begin position="179"/>
        <end position="201"/>
    </location>
</feature>
<accession>A0A0W0Z519</accession>
<keyword evidence="1" id="KW-0472">Membrane</keyword>